<protein>
    <recommendedName>
        <fullName evidence="2">Methyltransferase domain-containing protein</fullName>
    </recommendedName>
</protein>
<dbReference type="InterPro" id="IPR025714">
    <property type="entry name" value="Methyltranfer_dom"/>
</dbReference>
<sequence length="355" mass="37936">MSSTSSSQPSQGSAAANPTQYDQIGQSYESMKRVPGSLLERNNLRDAIVPFLTLRPGSSEHGNSGAGAGAGGDGGAGISVLDLACGTGFYSRLVLEWASTSSSPVRRVVGMDISPTMVAAAERSSENLDAFRQGRLKFAVGDATKPLPREIFSDDPNNTSPSSSSSSNKFDVVLGAWLLNYAPSTQAMTDMFANISASLRPGGHFVGVTPHPAWDLDGFAALHADQAEILRRFGVAVSYVSPLASGEGYHTRVTARVVASQAQSQSQSQPAAALPSQQQHHVQQSVDEISFENFHLRRQCYETAARAGGMRGALKWVAVDLPRTDEESLREYGVGIDYWDGCEERPHFGVLVVQK</sequence>
<keyword evidence="4" id="KW-1185">Reference proteome</keyword>
<feature type="region of interest" description="Disordered" evidence="1">
    <location>
        <begin position="147"/>
        <end position="167"/>
    </location>
</feature>
<name>A0A0D2IQR3_9EURO</name>
<feature type="compositionally biased region" description="Low complexity" evidence="1">
    <location>
        <begin position="1"/>
        <end position="16"/>
    </location>
</feature>
<dbReference type="STRING" id="1442371.A0A0D2IQR3"/>
<dbReference type="GeneID" id="27710643"/>
<accession>A0A0D2IQR3</accession>
<evidence type="ECO:0000313" key="4">
    <source>
        <dbReference type="Proteomes" id="UP000053411"/>
    </source>
</evidence>
<feature type="region of interest" description="Disordered" evidence="1">
    <location>
        <begin position="1"/>
        <end position="21"/>
    </location>
</feature>
<reference evidence="3 4" key="1">
    <citation type="submission" date="2015-01" db="EMBL/GenBank/DDBJ databases">
        <title>The Genome Sequence of Fonsecaea multimorphosa CBS 102226.</title>
        <authorList>
            <consortium name="The Broad Institute Genomics Platform"/>
            <person name="Cuomo C."/>
            <person name="de Hoog S."/>
            <person name="Gorbushina A."/>
            <person name="Stielow B."/>
            <person name="Teixiera M."/>
            <person name="Abouelleil A."/>
            <person name="Chapman S.B."/>
            <person name="Priest M."/>
            <person name="Young S.K."/>
            <person name="Wortman J."/>
            <person name="Nusbaum C."/>
            <person name="Birren B."/>
        </authorList>
    </citation>
    <scope>NUCLEOTIDE SEQUENCE [LARGE SCALE GENOMIC DNA]</scope>
    <source>
        <strain evidence="3 4">CBS 102226</strain>
    </source>
</reference>
<dbReference type="Proteomes" id="UP000053411">
    <property type="component" value="Unassembled WGS sequence"/>
</dbReference>
<evidence type="ECO:0000259" key="2">
    <source>
        <dbReference type="Pfam" id="PF13847"/>
    </source>
</evidence>
<dbReference type="CDD" id="cd02440">
    <property type="entry name" value="AdoMet_MTases"/>
    <property type="match status" value="1"/>
</dbReference>
<feature type="domain" description="Methyltransferase" evidence="2">
    <location>
        <begin position="77"/>
        <end position="211"/>
    </location>
</feature>
<dbReference type="PANTHER" id="PTHR43591:SF110">
    <property type="entry name" value="RHODANESE DOMAIN-CONTAINING PROTEIN"/>
    <property type="match status" value="1"/>
</dbReference>
<evidence type="ECO:0000313" key="3">
    <source>
        <dbReference type="EMBL" id="KIX99321.1"/>
    </source>
</evidence>
<dbReference type="InterPro" id="IPR029063">
    <property type="entry name" value="SAM-dependent_MTases_sf"/>
</dbReference>
<dbReference type="OrthoDB" id="3647at2759"/>
<organism evidence="3 4">
    <name type="scientific">Fonsecaea multimorphosa CBS 102226</name>
    <dbReference type="NCBI Taxonomy" id="1442371"/>
    <lineage>
        <taxon>Eukaryota</taxon>
        <taxon>Fungi</taxon>
        <taxon>Dikarya</taxon>
        <taxon>Ascomycota</taxon>
        <taxon>Pezizomycotina</taxon>
        <taxon>Eurotiomycetes</taxon>
        <taxon>Chaetothyriomycetidae</taxon>
        <taxon>Chaetothyriales</taxon>
        <taxon>Herpotrichiellaceae</taxon>
        <taxon>Fonsecaea</taxon>
    </lineage>
</organism>
<dbReference type="Pfam" id="PF13847">
    <property type="entry name" value="Methyltransf_31"/>
    <property type="match status" value="1"/>
</dbReference>
<dbReference type="Gene3D" id="3.40.50.150">
    <property type="entry name" value="Vaccinia Virus protein VP39"/>
    <property type="match status" value="1"/>
</dbReference>
<proteinExistence type="predicted"/>
<dbReference type="AlphaFoldDB" id="A0A0D2IQR3"/>
<gene>
    <name evidence="3" type="ORF">Z520_04897</name>
</gene>
<dbReference type="RefSeq" id="XP_016633444.1">
    <property type="nucleotide sequence ID" value="XM_016775401.1"/>
</dbReference>
<dbReference type="EMBL" id="KN848069">
    <property type="protein sequence ID" value="KIX99321.1"/>
    <property type="molecule type" value="Genomic_DNA"/>
</dbReference>
<dbReference type="VEuPathDB" id="FungiDB:Z520_04897"/>
<feature type="compositionally biased region" description="Low complexity" evidence="1">
    <location>
        <begin position="154"/>
        <end position="167"/>
    </location>
</feature>
<evidence type="ECO:0000256" key="1">
    <source>
        <dbReference type="SAM" id="MobiDB-lite"/>
    </source>
</evidence>
<dbReference type="SUPFAM" id="SSF53335">
    <property type="entry name" value="S-adenosyl-L-methionine-dependent methyltransferases"/>
    <property type="match status" value="1"/>
</dbReference>
<dbReference type="PANTHER" id="PTHR43591">
    <property type="entry name" value="METHYLTRANSFERASE"/>
    <property type="match status" value="1"/>
</dbReference>